<feature type="domain" description="Helicase C-terminal" evidence="6">
    <location>
        <begin position="1602"/>
        <end position="1800"/>
    </location>
</feature>
<evidence type="ECO:0000259" key="5">
    <source>
        <dbReference type="PROSITE" id="PS51192"/>
    </source>
</evidence>
<dbReference type="VEuPathDB" id="GiardiaDB:DHA2_87022"/>
<dbReference type="SUPFAM" id="SSF158702">
    <property type="entry name" value="Sec63 N-terminal domain-like"/>
    <property type="match status" value="2"/>
</dbReference>
<dbReference type="InterPro" id="IPR050474">
    <property type="entry name" value="Hel308_SKI2-like"/>
</dbReference>
<dbReference type="InterPro" id="IPR011545">
    <property type="entry name" value="DEAD/DEAH_box_helicase_dom"/>
</dbReference>
<evidence type="ECO:0000313" key="8">
    <source>
        <dbReference type="Proteomes" id="UP000018040"/>
    </source>
</evidence>
<reference evidence="8" key="1">
    <citation type="submission" date="2012-02" db="EMBL/GenBank/DDBJ databases">
        <title>Genome sequencing of Giardia lamblia Genotypes A2 and B isolates (DH and GS) and comparative analysis with the genomes of Genotypes A1 and E (WB and Pig).</title>
        <authorList>
            <person name="Adam R."/>
            <person name="Dahlstrom E."/>
            <person name="Martens C."/>
            <person name="Bruno D."/>
            <person name="Barbian K."/>
            <person name="Porcella S.F."/>
            <person name="Nash T."/>
        </authorList>
    </citation>
    <scope>NUCLEOTIDE SEQUENCE</scope>
    <source>
        <strain evidence="8">GS</strain>
    </source>
</reference>
<dbReference type="Gene3D" id="3.40.50.300">
    <property type="entry name" value="P-loop containing nucleotide triphosphate hydrolases"/>
    <property type="match status" value="4"/>
</dbReference>
<reference evidence="7 8" key="2">
    <citation type="journal article" date="2013" name="Genome Biol. Evol.">
        <title>Genome sequencing of Giardia lamblia genotypes A2 and B isolates (DH and GS) and comparative analysis with the genomes of genotypes A1 and E (WB and Pig).</title>
        <authorList>
            <person name="Adam R.D."/>
            <person name="Dahlstrom E.W."/>
            <person name="Martens C.A."/>
            <person name="Bruno D.P."/>
            <person name="Barbian K.D."/>
            <person name="Ricklefs S.M."/>
            <person name="Hernandez M.M."/>
            <person name="Narla N.P."/>
            <person name="Patel R.B."/>
            <person name="Porcella S.F."/>
            <person name="Nash T.E."/>
        </authorList>
    </citation>
    <scope>NUCLEOTIDE SEQUENCE [LARGE SCALE GENOMIC DNA]</scope>
    <source>
        <strain evidence="7 8">GS</strain>
    </source>
</reference>
<dbReference type="OrthoDB" id="5575at2759"/>
<dbReference type="InterPro" id="IPR057842">
    <property type="entry name" value="WH_MER3"/>
</dbReference>
<dbReference type="InterPro" id="IPR004179">
    <property type="entry name" value="Sec63-dom"/>
</dbReference>
<evidence type="ECO:0000256" key="2">
    <source>
        <dbReference type="ARBA" id="ARBA00022801"/>
    </source>
</evidence>
<dbReference type="SMART" id="SM00487">
    <property type="entry name" value="DEXDc"/>
    <property type="match status" value="2"/>
</dbReference>
<keyword evidence="3 7" id="KW-0347">Helicase</keyword>
<name>V6U3J1_GIAIN</name>
<dbReference type="CDD" id="cd18795">
    <property type="entry name" value="SF2_C_Ski2"/>
    <property type="match status" value="2"/>
</dbReference>
<dbReference type="Pfam" id="PF00270">
    <property type="entry name" value="DEAD"/>
    <property type="match status" value="2"/>
</dbReference>
<dbReference type="GO" id="GO:0004386">
    <property type="term" value="F:helicase activity"/>
    <property type="evidence" value="ECO:0007669"/>
    <property type="project" value="UniProtKB-KW"/>
</dbReference>
<dbReference type="Gene3D" id="2.60.40.150">
    <property type="entry name" value="C2 domain"/>
    <property type="match status" value="2"/>
</dbReference>
<dbReference type="VEuPathDB" id="GiardiaDB:QR46_0727"/>
<dbReference type="InterPro" id="IPR027417">
    <property type="entry name" value="P-loop_NTPase"/>
</dbReference>
<dbReference type="VEuPathDB" id="GiardiaDB:GL50803_0087022"/>
<keyword evidence="1" id="KW-0547">Nucleotide-binding</keyword>
<dbReference type="InterPro" id="IPR001650">
    <property type="entry name" value="Helicase_C-like"/>
</dbReference>
<dbReference type="GO" id="GO:0005524">
    <property type="term" value="F:ATP binding"/>
    <property type="evidence" value="ECO:0007669"/>
    <property type="project" value="UniProtKB-KW"/>
</dbReference>
<evidence type="ECO:0000256" key="1">
    <source>
        <dbReference type="ARBA" id="ARBA00022741"/>
    </source>
</evidence>
<dbReference type="SUPFAM" id="SSF52540">
    <property type="entry name" value="P-loop containing nucleoside triphosphate hydrolases"/>
    <property type="match status" value="4"/>
</dbReference>
<dbReference type="Pfam" id="PF02889">
    <property type="entry name" value="Sec63"/>
    <property type="match status" value="2"/>
</dbReference>
<proteinExistence type="predicted"/>
<dbReference type="SMART" id="SM00490">
    <property type="entry name" value="HELICc"/>
    <property type="match status" value="2"/>
</dbReference>
<dbReference type="GO" id="GO:0003676">
    <property type="term" value="F:nucleic acid binding"/>
    <property type="evidence" value="ECO:0007669"/>
    <property type="project" value="InterPro"/>
</dbReference>
<dbReference type="Proteomes" id="UP000018040">
    <property type="component" value="Unassembled WGS sequence"/>
</dbReference>
<gene>
    <name evidence="7" type="ORF">GSB_87022</name>
</gene>
<protein>
    <submittedName>
        <fullName evidence="7">Putative DEAD/DEAH helicase family protein</fullName>
    </submittedName>
</protein>
<dbReference type="PANTHER" id="PTHR47961:SF6">
    <property type="entry name" value="DNA-DIRECTED DNA POLYMERASE"/>
    <property type="match status" value="1"/>
</dbReference>
<dbReference type="InterPro" id="IPR036388">
    <property type="entry name" value="WH-like_DNA-bd_sf"/>
</dbReference>
<feature type="domain" description="Helicase ATP-binding" evidence="5">
    <location>
        <begin position="1370"/>
        <end position="1564"/>
    </location>
</feature>
<organism evidence="7 8">
    <name type="scientific">Giardia intestinalis</name>
    <name type="common">Giardia lamblia</name>
    <dbReference type="NCBI Taxonomy" id="5741"/>
    <lineage>
        <taxon>Eukaryota</taxon>
        <taxon>Metamonada</taxon>
        <taxon>Diplomonadida</taxon>
        <taxon>Hexamitidae</taxon>
        <taxon>Giardiinae</taxon>
        <taxon>Giardia</taxon>
    </lineage>
</organism>
<dbReference type="PROSITE" id="PS51194">
    <property type="entry name" value="HELICASE_CTER"/>
    <property type="match status" value="2"/>
</dbReference>
<dbReference type="InterPro" id="IPR014001">
    <property type="entry name" value="Helicase_ATP-bd"/>
</dbReference>
<sequence length="2440" mass="274364">MTLSHKRLLSLFRHLMESHVLLKLLSPYAKQMELTDEEMLIAVMQILASPSSAEEVRDSLLELLSYSVLDDPLFNDLLTNRENYLEMFALLCPDVNIQQPDHSAQETLPTQPIIQHDPPKRISISIKTKNTPSQLDVPSQNSAEEDMEETAQFSSLITIPSTITHTIYIPHVPVLPTPAVSSLRSISDLPPEYQKVFPKRIKHLNRIQSESYDTLFNNSCNVLLCAPTGAGKTVCALLCMLRAFSSDLLVQNDDQPKPAQHVLAFSNTPVVPKQATSTVTPASPSPKSIQLVVYLTPMKALASEMTVTFTEQLEKLGLVVLECTGDEAPPQAKLLEANLLICTPEKWDVLTRKPVGEVSLIQRQTLLIIDEIHLLGVSERGPVLESIIMRTFQYSETSQRFMRIIGISATVPNYRDVAEFLHVPPAGLLYYGQEYRPVPLVQTIVGVKPQLTVNQEKLKRLAARNNSGPNEPLELSDLYYYMQKYTNEELDHQPLSDQMRAFCSLTRPHSYPILKGLAESEKEILEKLQNKMTHVMSKRVSMQASASGSACNMRGYSSADAMDAITVSIVKEQLMQKQNQILVFVHSRIGTQTLARLIGDMLRTLIQAGDLAAPAVPSSVLRSISGNKQDDLSQLVGCGVAYHNAGMEKSQRQAVEQLFRDGVIRVVCCTTTLAWGVNMPCSTVIIRGTDIFSAGIAGQITKPTDINVLDIQQIFGRAGRPQYTASGEVGHGIILTDIEKVDTFVRLLNNESPIESHMQQALPDILNAELILGNVSSVTDCISLLRRSFLATRVLTMPWLYGAKITKSGIGDDGNFFTSVSLDQTLRECVMNAILNLATNKVLTLDSDNEHLFPTEIGRICSYYYVSFRNFCKFIFLLKESVVGRVAHDALLGCLSECSDFSKFIMRKSEMEELSVLSGDSFEYLGFYSGDSVISGSHGNKASASAAFSKKDLHAFRDSLKNQCDSQAICRLNITNIADIDSAPYKVNILLQSFISQRALRTQSLVTDQRLCVTVAPRILRAFAEASLVLQRVSEALKLYDLASSIEYQRWFQTSLPLWPIVRSPVGSMEHTKHHYLVTLEAKKRQGVSDILTEKLIIDFEYRRNAEDFPTANSFFSMTVDDISTYIYNRSQAKKLHESIAFVPRLVTKASLYPVSNRILRLSLSCTAAFRWNKAIHGEAMDFLVIVYSQTTNAAIHYERLTLTEQTYSRGYMTTVILRVGSWKPRRLGVDAKSYTEYTRELETPVESDNTVGIVANQSTEAMVLQAKLVVMTFPELWLGGHLIRSKTEVSLKPVLTATEEAYQVFNDGSVVYPKLNDSNTVLYTDTNLSFTPIPLIPSLSIRALHWPEAEAYFQRRFSYFNLLQSVMFHKLFYTSDNVIIGCPTGSGKTTCSELAILQHIRDRYQAGMDDVMSMHPKIVYIAPMKALIRERYNDWAENLSKDMNLSVMEITGESLPAASALYRADIILATPEKFDAISRQWQWKKYIQMIGLMIFDELHLVGTTRGYVLESIICRMRYLSELLALDNRAGDQPSKLRIIALSTVSANTGDLARWLNIKDISGIFNFNSAARPVKLETHIQGFPGWHYSPRMTTMNRPIYTAIKKYSPRLPILIFVASRRQTRRTAMALISFAEMDSSAPPCLQCDGSNCEYLQSFVQDPDCKLTIGHGIGLHHAGMTHADRAAVEKLYLNRKISILVATSTLAWGLNLPAFMTIIKGCEYFDGTVSRYVDYDTTDVIQMAGRAGRPQYTLDRLRDKFATGIFGEGAFDYLVSNKIIDQSYIMSSGGRFSNKEAVVNGLVHFTEQIPSIQNMNRDVIQSIVDGIELQLQTEPQSVCLIFCKTCMKEFYKQFFSEPFPFESSMISSTNTSPIVAAMMKKKATNIKHQTTHFPDIVNAEVASFGSRTMFELRNWLQNSFLYIRARRNPLFYDIFVDPLVANLQDVLEKANFEDADYVPTKDLREIEAAFRLYLGITSADDPNLVSRRDSKLFCKTGVYLIKLANQKTLRDFLITQEIYTWIETALLELSDNELISLHKKPLKTGQNTSSHLYFQDIDTKVKNILAVPTPLGEIVSRYYIRTRSGALINAWLMGETHTLQTYLDMLVRCEEFQEIPIRHNEDRDSALLLQKYLWDGKREFSGALIRYNMPSDIVCTEPSFKAYILLQAQLVRSSPQGAFELPVVDYWLDLATIIDAAIRVTVATVEIALAKRLSLSIVRTVVQFSQGLVQGLWPDMDARLSVSSLRSALQSNKKALQKLSANGISTLHQLVDEFHKMGRKQLIEFLGKYQLFSNVQRRGMCEELIKYPNLFISAAVTRIDRPASIPDKFKHSGKFLCVSVSLKHMSSIPNSPFPQQFSSEIYTKSKPHTWFLILSESETGSVIDYKRLSGFARKRSQEFVIPLVSSLCVSALSDCFLGIDKEVKADLSELKLNETILLELRGI</sequence>
<dbReference type="Gene3D" id="1.10.10.10">
    <property type="entry name" value="Winged helix-like DNA-binding domain superfamily/Winged helix DNA-binding domain"/>
    <property type="match status" value="2"/>
</dbReference>
<feature type="domain" description="Helicase ATP-binding" evidence="5">
    <location>
        <begin position="213"/>
        <end position="429"/>
    </location>
</feature>
<evidence type="ECO:0000313" key="7">
    <source>
        <dbReference type="EMBL" id="ESU45571.1"/>
    </source>
</evidence>
<dbReference type="EMBL" id="AHHH01000004">
    <property type="protein sequence ID" value="ESU45571.1"/>
    <property type="molecule type" value="Genomic_DNA"/>
</dbReference>
<comment type="caution">
    <text evidence="7">The sequence shown here is derived from an EMBL/GenBank/DDBJ whole genome shotgun (WGS) entry which is preliminary data.</text>
</comment>
<dbReference type="Pfam" id="PF00271">
    <property type="entry name" value="Helicase_C"/>
    <property type="match status" value="2"/>
</dbReference>
<keyword evidence="2" id="KW-0378">Hydrolase</keyword>
<dbReference type="PROSITE" id="PS51192">
    <property type="entry name" value="HELICASE_ATP_BIND_1"/>
    <property type="match status" value="2"/>
</dbReference>
<dbReference type="Gene3D" id="1.10.3380.10">
    <property type="entry name" value="Sec63 N-terminal domain-like domain"/>
    <property type="match status" value="2"/>
</dbReference>
<keyword evidence="4" id="KW-0067">ATP-binding</keyword>
<dbReference type="PANTHER" id="PTHR47961">
    <property type="entry name" value="DNA POLYMERASE THETA, PUTATIVE (AFU_ORTHOLOGUE AFUA_1G05260)-RELATED"/>
    <property type="match status" value="1"/>
</dbReference>
<accession>V6U3J1</accession>
<dbReference type="InterPro" id="IPR035892">
    <property type="entry name" value="C2_domain_sf"/>
</dbReference>
<dbReference type="GO" id="GO:0016787">
    <property type="term" value="F:hydrolase activity"/>
    <property type="evidence" value="ECO:0007669"/>
    <property type="project" value="UniProtKB-KW"/>
</dbReference>
<feature type="domain" description="Helicase C-terminal" evidence="6">
    <location>
        <begin position="561"/>
        <end position="783"/>
    </location>
</feature>
<evidence type="ECO:0000256" key="4">
    <source>
        <dbReference type="ARBA" id="ARBA00022840"/>
    </source>
</evidence>
<dbReference type="VEuPathDB" id="GiardiaDB:GL50581_4329"/>
<dbReference type="Pfam" id="PF23445">
    <property type="entry name" value="WHD_SNRNP200"/>
    <property type="match status" value="1"/>
</dbReference>
<evidence type="ECO:0000256" key="3">
    <source>
        <dbReference type="ARBA" id="ARBA00022806"/>
    </source>
</evidence>
<dbReference type="SMART" id="SM00973">
    <property type="entry name" value="Sec63"/>
    <property type="match status" value="2"/>
</dbReference>
<evidence type="ECO:0000259" key="6">
    <source>
        <dbReference type="PROSITE" id="PS51194"/>
    </source>
</evidence>